<reference evidence="1 2" key="1">
    <citation type="submission" date="2022-03" db="EMBL/GenBank/DDBJ databases">
        <authorList>
            <person name="Macdonald S."/>
            <person name="Ahmed S."/>
            <person name="Newling K."/>
        </authorList>
    </citation>
    <scope>NUCLEOTIDE SEQUENCE [LARGE SCALE GENOMIC DNA]</scope>
</reference>
<evidence type="ECO:0000313" key="1">
    <source>
        <dbReference type="EMBL" id="CAH8350731.1"/>
    </source>
</evidence>
<protein>
    <submittedName>
        <fullName evidence="1">Uncharacterized protein</fullName>
    </submittedName>
</protein>
<name>A0ABC8K1Q3_ERUVS</name>
<organism evidence="1 2">
    <name type="scientific">Eruca vesicaria subsp. sativa</name>
    <name type="common">Garden rocket</name>
    <name type="synonym">Eruca sativa</name>
    <dbReference type="NCBI Taxonomy" id="29727"/>
    <lineage>
        <taxon>Eukaryota</taxon>
        <taxon>Viridiplantae</taxon>
        <taxon>Streptophyta</taxon>
        <taxon>Embryophyta</taxon>
        <taxon>Tracheophyta</taxon>
        <taxon>Spermatophyta</taxon>
        <taxon>Magnoliopsida</taxon>
        <taxon>eudicotyledons</taxon>
        <taxon>Gunneridae</taxon>
        <taxon>Pentapetalae</taxon>
        <taxon>rosids</taxon>
        <taxon>malvids</taxon>
        <taxon>Brassicales</taxon>
        <taxon>Brassicaceae</taxon>
        <taxon>Brassiceae</taxon>
        <taxon>Eruca</taxon>
    </lineage>
</organism>
<keyword evidence="2" id="KW-1185">Reference proteome</keyword>
<accession>A0ABC8K1Q3</accession>
<dbReference type="EMBL" id="CAKOAT010167377">
    <property type="protein sequence ID" value="CAH8350731.1"/>
    <property type="molecule type" value="Genomic_DNA"/>
</dbReference>
<gene>
    <name evidence="1" type="ORF">ERUC_LOCUS18078</name>
</gene>
<evidence type="ECO:0000313" key="2">
    <source>
        <dbReference type="Proteomes" id="UP001642260"/>
    </source>
</evidence>
<dbReference type="AlphaFoldDB" id="A0ABC8K1Q3"/>
<proteinExistence type="predicted"/>
<dbReference type="Gene3D" id="3.30.559.10">
    <property type="entry name" value="Chloramphenicol acetyltransferase-like domain"/>
    <property type="match status" value="1"/>
</dbReference>
<dbReference type="Pfam" id="PF02458">
    <property type="entry name" value="Transferase"/>
    <property type="match status" value="1"/>
</dbReference>
<sequence length="83" mass="9559">MNRFVFESYKIEELKRKVEGAGVPAPTRVEVIMSLVWTCARNAWCSNLVSPRSTLMLQPMDLRSRVPFYGCFLHRKPTDNVPS</sequence>
<comment type="caution">
    <text evidence="1">The sequence shown here is derived from an EMBL/GenBank/DDBJ whole genome shotgun (WGS) entry which is preliminary data.</text>
</comment>
<dbReference type="Proteomes" id="UP001642260">
    <property type="component" value="Unassembled WGS sequence"/>
</dbReference>
<dbReference type="InterPro" id="IPR023213">
    <property type="entry name" value="CAT-like_dom_sf"/>
</dbReference>